<sequence length="811" mass="91786">MDKQGTVQLDEGYVLIMKKKLFVLFASNAVTLFTISAFAQNTGIQPSQLKLWYEHPAKSWMTEALPIGNGYMEAMFFGGVGEEHIQFNEESLWYGGKGEWDKYNGGNRENAYTYLPEIRRLIDEGKYKEADQLASRELTGIIKGRNDNNGWEGFGAYQTFGDLFVKIGQSGVPTNYIRELDISNSVATVKYQVDGVNHKRNYFASYPSRTLVFHFENDSPDGIDYVIWESTPHKNAAIELRGDELIMSGHLENNGMGYESRMLIESDGEKVTFIDGKLRLKSTKHLTLYLTAATDYQNKYPSYSGRDYVTLNKTTLNSVKQKGYSRILSEHILDYSNLFSRVNFELESNNRNNIPTNERLKAYALGNKDLSLEALYFQYGRYLLISSSRPGTMPANLQGKWNDQTNPPWASDYHANINIEMIYWPAEVTNLSECHEPLIEYIDKLRPPGRKSAKDFFNAKGWVVNTMNNPFGYTAPGWGFPWGFFPGGAAWYSRHVWEHYEFSKDLDYLREKGYPIMKEAALFWLDYLTQDSEGYLVSSPSYSPEHGGISAGAYMDIEIAWDIFNNCIKACDALGEDKEFKRKLMSAKTKLLPLKIGRWGQLQEWKEDVDDPSNKHRHVSHLYALYPGNQINPVETPDLIDAARVSLNARGDDGTGWSIGWKINFWARLLEGNRSYKLLNRAMQVTSDDGVNMVDGGGVYANLFSTHPPFQLDGNMGTAAGMAEMLVQSHSGEIHVLPALPEAWPTGRITGLKARGGFMVDVEWTAGKLNLARITSPIAQSVTVRYRDKVVKMNLPKDGSVVLDKELKPLD</sequence>
<dbReference type="Proteomes" id="UP001200642">
    <property type="component" value="Unassembled WGS sequence"/>
</dbReference>
<dbReference type="RefSeq" id="WP_317902634.1">
    <property type="nucleotide sequence ID" value="NZ_JAIRBC010000016.1"/>
</dbReference>
<comment type="caution">
    <text evidence="5">The sequence shown here is derived from an EMBL/GenBank/DDBJ whole genome shotgun (WGS) entry which is preliminary data.</text>
</comment>
<evidence type="ECO:0000256" key="1">
    <source>
        <dbReference type="SAM" id="Phobius"/>
    </source>
</evidence>
<dbReference type="PANTHER" id="PTHR31084:SF19">
    <property type="entry name" value="GLYCOSYL HYDROLASE FAMILY 95 N-TERMINAL DOMAIN-CONTAINING PROTEIN"/>
    <property type="match status" value="1"/>
</dbReference>
<evidence type="ECO:0000313" key="5">
    <source>
        <dbReference type="EMBL" id="MCG2461492.1"/>
    </source>
</evidence>
<dbReference type="InterPro" id="IPR027414">
    <property type="entry name" value="GH95_N_dom"/>
</dbReference>
<dbReference type="PIRSF" id="PIRSF007663">
    <property type="entry name" value="UCP007663"/>
    <property type="match status" value="1"/>
</dbReference>
<dbReference type="SUPFAM" id="SSF48208">
    <property type="entry name" value="Six-hairpin glycosidases"/>
    <property type="match status" value="1"/>
</dbReference>
<dbReference type="GO" id="GO:0004560">
    <property type="term" value="F:alpha-L-fucosidase activity"/>
    <property type="evidence" value="ECO:0007669"/>
    <property type="project" value="InterPro"/>
</dbReference>
<organism evidence="5 6">
    <name type="scientific">Cerina litoralis</name>
    <dbReference type="NCBI Taxonomy" id="2874477"/>
    <lineage>
        <taxon>Bacteria</taxon>
        <taxon>Pseudomonadati</taxon>
        <taxon>Bacteroidota</taxon>
        <taxon>Flavobacteriia</taxon>
        <taxon>Flavobacteriales</taxon>
        <taxon>Flavobacteriaceae</taxon>
        <taxon>Cerina</taxon>
    </lineage>
</organism>
<name>A0AAE3JTG2_9FLAO</name>
<dbReference type="EMBL" id="JAIRBC010000016">
    <property type="protein sequence ID" value="MCG2461492.1"/>
    <property type="molecule type" value="Genomic_DNA"/>
</dbReference>
<dbReference type="GO" id="GO:0005975">
    <property type="term" value="P:carbohydrate metabolic process"/>
    <property type="evidence" value="ECO:0007669"/>
    <property type="project" value="InterPro"/>
</dbReference>
<keyword evidence="1" id="KW-0472">Membrane</keyword>
<evidence type="ECO:0000259" key="2">
    <source>
        <dbReference type="Pfam" id="PF14498"/>
    </source>
</evidence>
<dbReference type="InterPro" id="IPR054363">
    <property type="entry name" value="GH95_cat"/>
</dbReference>
<reference evidence="5" key="1">
    <citation type="submission" date="2023-02" db="EMBL/GenBank/DDBJ databases">
        <title>Genome of Flavobacteriaceae gen. nov. sp. strain F89.</title>
        <authorList>
            <person name="Wang Y."/>
        </authorList>
    </citation>
    <scope>NUCLEOTIDE SEQUENCE</scope>
    <source>
        <strain evidence="5">F89</strain>
    </source>
</reference>
<keyword evidence="1" id="KW-1133">Transmembrane helix</keyword>
<dbReference type="InterPro" id="IPR049053">
    <property type="entry name" value="AFCA-like_C"/>
</dbReference>
<gene>
    <name evidence="5" type="ORF">K8352_12085</name>
</gene>
<dbReference type="AlphaFoldDB" id="A0AAE3JTG2"/>
<accession>A0AAE3JTG2</accession>
<dbReference type="Pfam" id="PF21307">
    <property type="entry name" value="Glyco_hydro_95_C"/>
    <property type="match status" value="1"/>
</dbReference>
<feature type="domain" description="Glycosyl hydrolase family 95 catalytic" evidence="4">
    <location>
        <begin position="324"/>
        <end position="726"/>
    </location>
</feature>
<proteinExistence type="predicted"/>
<keyword evidence="6" id="KW-1185">Reference proteome</keyword>
<keyword evidence="1" id="KW-0812">Transmembrane</keyword>
<evidence type="ECO:0000259" key="3">
    <source>
        <dbReference type="Pfam" id="PF21307"/>
    </source>
</evidence>
<feature type="domain" description="Alpha fucosidase A-like C-terminal" evidence="3">
    <location>
        <begin position="728"/>
        <end position="791"/>
    </location>
</feature>
<dbReference type="InterPro" id="IPR016518">
    <property type="entry name" value="Alpha-L-fucosidase"/>
</dbReference>
<protein>
    <submittedName>
        <fullName evidence="5">Glycoside hydrolase N-terminal domain-containing protein</fullName>
    </submittedName>
</protein>
<feature type="domain" description="Glycosyl hydrolase family 95 N-terminal" evidence="2">
    <location>
        <begin position="51"/>
        <end position="298"/>
    </location>
</feature>
<dbReference type="InterPro" id="IPR012341">
    <property type="entry name" value="6hp_glycosidase-like_sf"/>
</dbReference>
<evidence type="ECO:0000259" key="4">
    <source>
        <dbReference type="Pfam" id="PF22124"/>
    </source>
</evidence>
<dbReference type="InterPro" id="IPR008928">
    <property type="entry name" value="6-hairpin_glycosidase_sf"/>
</dbReference>
<evidence type="ECO:0000313" key="6">
    <source>
        <dbReference type="Proteomes" id="UP001200642"/>
    </source>
</evidence>
<dbReference type="PANTHER" id="PTHR31084">
    <property type="entry name" value="ALPHA-L-FUCOSIDASE 2"/>
    <property type="match status" value="1"/>
</dbReference>
<dbReference type="Pfam" id="PF14498">
    <property type="entry name" value="Glyco_hyd_65N_2"/>
    <property type="match status" value="1"/>
</dbReference>
<dbReference type="Gene3D" id="1.50.10.10">
    <property type="match status" value="1"/>
</dbReference>
<keyword evidence="5" id="KW-0378">Hydrolase</keyword>
<dbReference type="Pfam" id="PF22124">
    <property type="entry name" value="Glyco_hydro_95_cat"/>
    <property type="match status" value="1"/>
</dbReference>
<feature type="transmembrane region" description="Helical" evidence="1">
    <location>
        <begin position="21"/>
        <end position="39"/>
    </location>
</feature>